<reference evidence="2" key="1">
    <citation type="journal article" date="2017" name="Cell">
        <title>Insights into land plant evolution garnered from the Marchantia polymorpha genome.</title>
        <authorList>
            <person name="Bowman J.L."/>
            <person name="Kohchi T."/>
            <person name="Yamato K.T."/>
            <person name="Jenkins J."/>
            <person name="Shu S."/>
            <person name="Ishizaki K."/>
            <person name="Yamaoka S."/>
            <person name="Nishihama R."/>
            <person name="Nakamura Y."/>
            <person name="Berger F."/>
            <person name="Adam C."/>
            <person name="Aki S.S."/>
            <person name="Althoff F."/>
            <person name="Araki T."/>
            <person name="Arteaga-Vazquez M.A."/>
            <person name="Balasubrmanian S."/>
            <person name="Barry K."/>
            <person name="Bauer D."/>
            <person name="Boehm C.R."/>
            <person name="Briginshaw L."/>
            <person name="Caballero-Perez J."/>
            <person name="Catarino B."/>
            <person name="Chen F."/>
            <person name="Chiyoda S."/>
            <person name="Chovatia M."/>
            <person name="Davies K.M."/>
            <person name="Delmans M."/>
            <person name="Demura T."/>
            <person name="Dierschke T."/>
            <person name="Dolan L."/>
            <person name="Dorantes-Acosta A.E."/>
            <person name="Eklund D.M."/>
            <person name="Florent S.N."/>
            <person name="Flores-Sandoval E."/>
            <person name="Fujiyama A."/>
            <person name="Fukuzawa H."/>
            <person name="Galik B."/>
            <person name="Grimanelli D."/>
            <person name="Grimwood J."/>
            <person name="Grossniklaus U."/>
            <person name="Hamada T."/>
            <person name="Haseloff J."/>
            <person name="Hetherington A.J."/>
            <person name="Higo A."/>
            <person name="Hirakawa Y."/>
            <person name="Hundley H.N."/>
            <person name="Ikeda Y."/>
            <person name="Inoue K."/>
            <person name="Inoue S.I."/>
            <person name="Ishida S."/>
            <person name="Jia Q."/>
            <person name="Kakita M."/>
            <person name="Kanazawa T."/>
            <person name="Kawai Y."/>
            <person name="Kawashima T."/>
            <person name="Kennedy M."/>
            <person name="Kinose K."/>
            <person name="Kinoshita T."/>
            <person name="Kohara Y."/>
            <person name="Koide E."/>
            <person name="Komatsu K."/>
            <person name="Kopischke S."/>
            <person name="Kubo M."/>
            <person name="Kyozuka J."/>
            <person name="Lagercrantz U."/>
            <person name="Lin S.S."/>
            <person name="Lindquist E."/>
            <person name="Lipzen A.M."/>
            <person name="Lu C.W."/>
            <person name="De Luna E."/>
            <person name="Martienssen R.A."/>
            <person name="Minamino N."/>
            <person name="Mizutani M."/>
            <person name="Mizutani M."/>
            <person name="Mochizuki N."/>
            <person name="Monte I."/>
            <person name="Mosher R."/>
            <person name="Nagasaki H."/>
            <person name="Nakagami H."/>
            <person name="Naramoto S."/>
            <person name="Nishitani K."/>
            <person name="Ohtani M."/>
            <person name="Okamoto T."/>
            <person name="Okumura M."/>
            <person name="Phillips J."/>
            <person name="Pollak B."/>
            <person name="Reinders A."/>
            <person name="Rovekamp M."/>
            <person name="Sano R."/>
            <person name="Sawa S."/>
            <person name="Schmid M.W."/>
            <person name="Shirakawa M."/>
            <person name="Solano R."/>
            <person name="Spunde A."/>
            <person name="Suetsugu N."/>
            <person name="Sugano S."/>
            <person name="Sugiyama A."/>
            <person name="Sun R."/>
            <person name="Suzuki Y."/>
            <person name="Takenaka M."/>
            <person name="Takezawa D."/>
            <person name="Tomogane H."/>
            <person name="Tsuzuki M."/>
            <person name="Ueda T."/>
            <person name="Umeda M."/>
            <person name="Ward J.M."/>
            <person name="Watanabe Y."/>
            <person name="Yazaki K."/>
            <person name="Yokoyama R."/>
            <person name="Yoshitake Y."/>
            <person name="Yotsui I."/>
            <person name="Zachgo S."/>
            <person name="Schmutz J."/>
        </authorList>
    </citation>
    <scope>NUCLEOTIDE SEQUENCE [LARGE SCALE GENOMIC DNA]</scope>
    <source>
        <strain evidence="2">Tak-1</strain>
    </source>
</reference>
<organism evidence="1 2">
    <name type="scientific">Marchantia polymorpha</name>
    <name type="common">Common liverwort</name>
    <name type="synonym">Marchantia aquatica</name>
    <dbReference type="NCBI Taxonomy" id="3197"/>
    <lineage>
        <taxon>Eukaryota</taxon>
        <taxon>Viridiplantae</taxon>
        <taxon>Streptophyta</taxon>
        <taxon>Embryophyta</taxon>
        <taxon>Marchantiophyta</taxon>
        <taxon>Marchantiopsida</taxon>
        <taxon>Marchantiidae</taxon>
        <taxon>Marchantiales</taxon>
        <taxon>Marchantiaceae</taxon>
        <taxon>Marchantia</taxon>
    </lineage>
</organism>
<sequence length="102" mass="11158">MLLSISAAVLSVKFVDLRSQSILHALLNNKVHIDGVSFMSNARAVFEERTEGEGGGGRSGAKRHAFPCRVASTARSLKCFHETGLIMRGKRELFEVVMQEAP</sequence>
<keyword evidence="2" id="KW-1185">Reference proteome</keyword>
<protein>
    <submittedName>
        <fullName evidence="1">Uncharacterized protein</fullName>
    </submittedName>
</protein>
<dbReference type="EMBL" id="KZ772763">
    <property type="protein sequence ID" value="PTQ33192.1"/>
    <property type="molecule type" value="Genomic_DNA"/>
</dbReference>
<evidence type="ECO:0000313" key="1">
    <source>
        <dbReference type="EMBL" id="PTQ33192.1"/>
    </source>
</evidence>
<dbReference type="AlphaFoldDB" id="A0A2R6WH61"/>
<name>A0A2R6WH61_MARPO</name>
<evidence type="ECO:0000313" key="2">
    <source>
        <dbReference type="Proteomes" id="UP000244005"/>
    </source>
</evidence>
<accession>A0A2R6WH61</accession>
<proteinExistence type="predicted"/>
<gene>
    <name evidence="1" type="ORF">MARPO_0091s0048</name>
</gene>
<dbReference type="Gramene" id="Mp6g21070.1">
    <property type="protein sequence ID" value="Mp6g21070.1.cds1"/>
    <property type="gene ID" value="Mp6g21070"/>
</dbReference>
<dbReference type="Proteomes" id="UP000244005">
    <property type="component" value="Unassembled WGS sequence"/>
</dbReference>